<dbReference type="AlphaFoldDB" id="A0A2I0VNY2"/>
<dbReference type="Proteomes" id="UP000233837">
    <property type="component" value="Unassembled WGS sequence"/>
</dbReference>
<gene>
    <name evidence="1" type="ORF">MA16_Dca004732</name>
</gene>
<protein>
    <submittedName>
        <fullName evidence="1">Uncharacterized protein</fullName>
    </submittedName>
</protein>
<reference evidence="1 2" key="1">
    <citation type="journal article" date="2016" name="Sci. Rep.">
        <title>The Dendrobium catenatum Lindl. genome sequence provides insights into polysaccharide synthase, floral development and adaptive evolution.</title>
        <authorList>
            <person name="Zhang G.Q."/>
            <person name="Xu Q."/>
            <person name="Bian C."/>
            <person name="Tsai W.C."/>
            <person name="Yeh C.M."/>
            <person name="Liu K.W."/>
            <person name="Yoshida K."/>
            <person name="Zhang L.S."/>
            <person name="Chang S.B."/>
            <person name="Chen F."/>
            <person name="Shi Y."/>
            <person name="Su Y.Y."/>
            <person name="Zhang Y.Q."/>
            <person name="Chen L.J."/>
            <person name="Yin Y."/>
            <person name="Lin M."/>
            <person name="Huang H."/>
            <person name="Deng H."/>
            <person name="Wang Z.W."/>
            <person name="Zhu S.L."/>
            <person name="Zhao X."/>
            <person name="Deng C."/>
            <person name="Niu S.C."/>
            <person name="Huang J."/>
            <person name="Wang M."/>
            <person name="Liu G.H."/>
            <person name="Yang H.J."/>
            <person name="Xiao X.J."/>
            <person name="Hsiao Y.Y."/>
            <person name="Wu W.L."/>
            <person name="Chen Y.Y."/>
            <person name="Mitsuda N."/>
            <person name="Ohme-Takagi M."/>
            <person name="Luo Y.B."/>
            <person name="Van de Peer Y."/>
            <person name="Liu Z.J."/>
        </authorList>
    </citation>
    <scope>NUCLEOTIDE SEQUENCE [LARGE SCALE GENOMIC DNA]</scope>
    <source>
        <tissue evidence="1">The whole plant</tissue>
    </source>
</reference>
<sequence length="436" mass="46427">MSPVDLPIIDDVGVELISSCQFQSLVVPICVAGICSSGSPVLFIEHFAVLDSPIHVINYYVVHVPFAGQMSYPILSSASPALSNVVRSMNEVVSPNVAHVLVTVSDSIFCINLSDSSIVGYGAELSVDCGEETLANVGDEGSVMPLVDVPVSIISNANINRVRSPYHEIFTFPNSSVGRKALRGLQNQIFIYHLSDRPGRSPNRPGTIRPKISSWTVPRTIFRPIFSTVPIGLDDLKSSWTILRGKSKSERNSKGTRSHSYGYGVFDVNHVVVDIIIVFDAQPSVISEVGVFVEGVIEAGGVNVVGVSPGTLTAPAVNNVVKECRTVVAGLEQLKVPLPVLGEENSAGVGLLASGSPVVNVNCNSDCGRVETLNGLSVGSENFIDVSVNLVDTNTLVNQLGVNSGFDIRNHVDWLNGSSKFESESEFSDCGASPEF</sequence>
<keyword evidence="2" id="KW-1185">Reference proteome</keyword>
<organism evidence="1 2">
    <name type="scientific">Dendrobium catenatum</name>
    <dbReference type="NCBI Taxonomy" id="906689"/>
    <lineage>
        <taxon>Eukaryota</taxon>
        <taxon>Viridiplantae</taxon>
        <taxon>Streptophyta</taxon>
        <taxon>Embryophyta</taxon>
        <taxon>Tracheophyta</taxon>
        <taxon>Spermatophyta</taxon>
        <taxon>Magnoliopsida</taxon>
        <taxon>Liliopsida</taxon>
        <taxon>Asparagales</taxon>
        <taxon>Orchidaceae</taxon>
        <taxon>Epidendroideae</taxon>
        <taxon>Malaxideae</taxon>
        <taxon>Dendrobiinae</taxon>
        <taxon>Dendrobium</taxon>
    </lineage>
</organism>
<reference evidence="1 2" key="2">
    <citation type="journal article" date="2017" name="Nature">
        <title>The Apostasia genome and the evolution of orchids.</title>
        <authorList>
            <person name="Zhang G.Q."/>
            <person name="Liu K.W."/>
            <person name="Li Z."/>
            <person name="Lohaus R."/>
            <person name="Hsiao Y.Y."/>
            <person name="Niu S.C."/>
            <person name="Wang J.Y."/>
            <person name="Lin Y.C."/>
            <person name="Xu Q."/>
            <person name="Chen L.J."/>
            <person name="Yoshida K."/>
            <person name="Fujiwara S."/>
            <person name="Wang Z.W."/>
            <person name="Zhang Y.Q."/>
            <person name="Mitsuda N."/>
            <person name="Wang M."/>
            <person name="Liu G.H."/>
            <person name="Pecoraro L."/>
            <person name="Huang H.X."/>
            <person name="Xiao X.J."/>
            <person name="Lin M."/>
            <person name="Wu X.Y."/>
            <person name="Wu W.L."/>
            <person name="Chen Y.Y."/>
            <person name="Chang S.B."/>
            <person name="Sakamoto S."/>
            <person name="Ohme-Takagi M."/>
            <person name="Yagi M."/>
            <person name="Zeng S.J."/>
            <person name="Shen C.Y."/>
            <person name="Yeh C.M."/>
            <person name="Luo Y.B."/>
            <person name="Tsai W.C."/>
            <person name="Van de Peer Y."/>
            <person name="Liu Z.J."/>
        </authorList>
    </citation>
    <scope>NUCLEOTIDE SEQUENCE [LARGE SCALE GENOMIC DNA]</scope>
    <source>
        <tissue evidence="1">The whole plant</tissue>
    </source>
</reference>
<evidence type="ECO:0000313" key="2">
    <source>
        <dbReference type="Proteomes" id="UP000233837"/>
    </source>
</evidence>
<proteinExistence type="predicted"/>
<name>A0A2I0VNY2_9ASPA</name>
<evidence type="ECO:0000313" key="1">
    <source>
        <dbReference type="EMBL" id="PKU65117.1"/>
    </source>
</evidence>
<accession>A0A2I0VNY2</accession>
<dbReference type="EMBL" id="KZ503378">
    <property type="protein sequence ID" value="PKU65117.1"/>
    <property type="molecule type" value="Genomic_DNA"/>
</dbReference>